<name>A0ACC3BED7_9EURO</name>
<keyword evidence="2" id="KW-1185">Reference proteome</keyword>
<comment type="caution">
    <text evidence="1">The sequence shown here is derived from an EMBL/GenBank/DDBJ whole genome shotgun (WGS) entry which is preliminary data.</text>
</comment>
<organism evidence="1 2">
    <name type="scientific">Aspergillus melleus</name>
    <dbReference type="NCBI Taxonomy" id="138277"/>
    <lineage>
        <taxon>Eukaryota</taxon>
        <taxon>Fungi</taxon>
        <taxon>Dikarya</taxon>
        <taxon>Ascomycota</taxon>
        <taxon>Pezizomycotina</taxon>
        <taxon>Eurotiomycetes</taxon>
        <taxon>Eurotiomycetidae</taxon>
        <taxon>Eurotiales</taxon>
        <taxon>Aspergillaceae</taxon>
        <taxon>Aspergillus</taxon>
        <taxon>Aspergillus subgen. Circumdati</taxon>
    </lineage>
</organism>
<sequence length="877" mass="98358">MASSAQDAALHQLQSEQSKLLDAVDELRTIGIGGLVELPQLIVCGNQSSGKSSVLEAISRVRFPARGNVCTRFATEVILRRHQTENVKISIEPGPSRTDEEEKKKLRSFRSDAFANADDLKKLIEKAQQHMGISNSVDSGFSDDVLKVEISGPDKPELTLVDLPGLYYSTSSDQGAQGKEIVRGLTERYMKNTRSIILAVISAKADYHLQEVLNIAEKYDPHRERTLGVITQPDILEADSEEQDTWLQFVKNKKIHLQLGWHTLRNRKFETRKISHEERDQQERDFFNEGRWRSIPRSCVGIESLRGRLSNVLFKHIRRNIPDLIADINEKILDRQQTLAKLGAPRSTLQEQKGFLFNISSGFERITDQALNGMYRDAFFKELDPESKAEDFRRLRAIVRELNENFAEAMEICGCRRVIYGEFQRWPEYSKPSDNNPYLDKWSPIPIPGKALEDEVREQARKNRGVELPGSANQLLVGDLFRDQSKPWEEIARHHLLTTWDSVRYFISMVLQHLTDEHTSSLLAVTIAEPELNKMKEQLLEKLRELTSYTKRGHPLPVGKSFLTRIQNSRNERQLRKLKSALVNSVPNDTGKSFGVKDLERAMSNLDTRGDEFGATEIIEQLQVYYDTAIVTFVDNVATLAIENCLLGPLASIFTSLTINNMEDEQIQELAAEPFFVREERERLNGELEKLQAGLRTFTSFHVYKPSIPLFAKSNAKSSPTSASNSPRESSLNELLNQLNSSPNSTKKQPEKASAVTPAPFGLFMSNDSKGSGNTVKKPSSPSEIASRKVAQPKTPSLFGSHSVARDSDDDSLSSKLPAFASFKPYSDAGDGGLGQRYGVSATGDSSVAGLFGNSPKFGTGLGKYETARYPSTKDQR</sequence>
<proteinExistence type="predicted"/>
<protein>
    <submittedName>
        <fullName evidence="1">Uncharacterized protein</fullName>
    </submittedName>
</protein>
<accession>A0ACC3BED7</accession>
<gene>
    <name evidence="1" type="ORF">N8T08_007729</name>
</gene>
<dbReference type="Proteomes" id="UP001177260">
    <property type="component" value="Unassembled WGS sequence"/>
</dbReference>
<evidence type="ECO:0000313" key="2">
    <source>
        <dbReference type="Proteomes" id="UP001177260"/>
    </source>
</evidence>
<reference evidence="1 2" key="1">
    <citation type="journal article" date="2023" name="ACS Omega">
        <title>Identification of the Neoaspergillic Acid Biosynthesis Gene Cluster by Establishing an In Vitro CRISPR-Ribonucleoprotein Genetic System in Aspergillus melleus.</title>
        <authorList>
            <person name="Yuan B."/>
            <person name="Grau M.F."/>
            <person name="Murata R.M."/>
            <person name="Torok T."/>
            <person name="Venkateswaran K."/>
            <person name="Stajich J.E."/>
            <person name="Wang C.C.C."/>
        </authorList>
    </citation>
    <scope>NUCLEOTIDE SEQUENCE [LARGE SCALE GENOMIC DNA]</scope>
    <source>
        <strain evidence="1 2">IMV 1140</strain>
    </source>
</reference>
<dbReference type="EMBL" id="JAOPJF010000005">
    <property type="protein sequence ID" value="KAK1149052.1"/>
    <property type="molecule type" value="Genomic_DNA"/>
</dbReference>
<evidence type="ECO:0000313" key="1">
    <source>
        <dbReference type="EMBL" id="KAK1149052.1"/>
    </source>
</evidence>